<feature type="region of interest" description="Disordered" evidence="1">
    <location>
        <begin position="1"/>
        <end position="61"/>
    </location>
</feature>
<evidence type="ECO:0000256" key="1">
    <source>
        <dbReference type="SAM" id="MobiDB-lite"/>
    </source>
</evidence>
<sequence>MAMSDEERRAKERERKARQRAEKKRQAELSALPRIGPTGRDKPGTQDGTPDGTDGGTSAPLLSNEAAAVAFVQALDVPASAQPRVALLYTLARDLDSGAVAQRSAIAQRYDEVMDKLIAAAKPREHDELDDMRRRFYTGSVDDIDDDPEAPQRRPVRKKA</sequence>
<accession>A0A4R5YFC2</accession>
<reference evidence="2 3" key="1">
    <citation type="submission" date="2019-03" db="EMBL/GenBank/DDBJ databases">
        <title>Genome Sequencing and Assembly of Various Microbes Isolated from Partially Reclaimed Soil and Acid Mine Drainage (AMD) Site.</title>
        <authorList>
            <person name="Steinbock B."/>
            <person name="Bechtold R."/>
            <person name="Sevigny J.L."/>
            <person name="Thomas D."/>
            <person name="Cuthill L.R."/>
            <person name="Aveiro Johannsen E.J."/>
            <person name="Thomas K."/>
            <person name="Ghosh A."/>
        </authorList>
    </citation>
    <scope>NUCLEOTIDE SEQUENCE [LARGE SCALE GENOMIC DNA]</scope>
    <source>
        <strain evidence="2 3">F-B2</strain>
    </source>
</reference>
<protein>
    <submittedName>
        <fullName evidence="2">Uncharacterized protein</fullName>
    </submittedName>
</protein>
<feature type="compositionally biased region" description="Basic and acidic residues" evidence="1">
    <location>
        <begin position="1"/>
        <end position="15"/>
    </location>
</feature>
<comment type="caution">
    <text evidence="2">The sequence shown here is derived from an EMBL/GenBank/DDBJ whole genome shotgun (WGS) entry which is preliminary data.</text>
</comment>
<organism evidence="2 3">
    <name type="scientific">Microbacterium oleivorans</name>
    <dbReference type="NCBI Taxonomy" id="273677"/>
    <lineage>
        <taxon>Bacteria</taxon>
        <taxon>Bacillati</taxon>
        <taxon>Actinomycetota</taxon>
        <taxon>Actinomycetes</taxon>
        <taxon>Micrococcales</taxon>
        <taxon>Microbacteriaceae</taxon>
        <taxon>Microbacterium</taxon>
    </lineage>
</organism>
<dbReference type="AlphaFoldDB" id="A0A4R5YFC2"/>
<name>A0A4R5YFC2_9MICO</name>
<evidence type="ECO:0000313" key="3">
    <source>
        <dbReference type="Proteomes" id="UP000295633"/>
    </source>
</evidence>
<proteinExistence type="predicted"/>
<feature type="region of interest" description="Disordered" evidence="1">
    <location>
        <begin position="138"/>
        <end position="160"/>
    </location>
</feature>
<dbReference type="Proteomes" id="UP000295633">
    <property type="component" value="Unassembled WGS sequence"/>
</dbReference>
<gene>
    <name evidence="2" type="ORF">E2R54_11675</name>
</gene>
<dbReference type="EMBL" id="SMZX01000002">
    <property type="protein sequence ID" value="TDL43842.1"/>
    <property type="molecule type" value="Genomic_DNA"/>
</dbReference>
<dbReference type="RefSeq" id="WP_133399843.1">
    <property type="nucleotide sequence ID" value="NZ_SMZX01000002.1"/>
</dbReference>
<evidence type="ECO:0000313" key="2">
    <source>
        <dbReference type="EMBL" id="TDL43842.1"/>
    </source>
</evidence>